<keyword evidence="2" id="KW-0808">Transferase</keyword>
<dbReference type="OrthoDB" id="846426at2"/>
<evidence type="ECO:0000313" key="4">
    <source>
        <dbReference type="EMBL" id="SKA34436.1"/>
    </source>
</evidence>
<dbReference type="STRING" id="634771.SAMN04488128_1031009"/>
<dbReference type="PANTHER" id="PTHR13693:SF100">
    <property type="entry name" value="8-AMINO-7-OXONONANOATE SYNTHASE"/>
    <property type="match status" value="1"/>
</dbReference>
<reference evidence="5" key="1">
    <citation type="submission" date="2017-02" db="EMBL/GenBank/DDBJ databases">
        <authorList>
            <person name="Varghese N."/>
            <person name="Submissions S."/>
        </authorList>
    </citation>
    <scope>NUCLEOTIDE SEQUENCE [LARGE SCALE GENOMIC DNA]</scope>
    <source>
        <strain evidence="5">DSM 22224</strain>
    </source>
</reference>
<comment type="cofactor">
    <cofactor evidence="1">
        <name>pyridoxal 5'-phosphate</name>
        <dbReference type="ChEBI" id="CHEBI:597326"/>
    </cofactor>
</comment>
<evidence type="ECO:0000313" key="5">
    <source>
        <dbReference type="Proteomes" id="UP000190367"/>
    </source>
</evidence>
<keyword evidence="3" id="KW-0663">Pyridoxal phosphate</keyword>
<dbReference type="GO" id="GO:0008710">
    <property type="term" value="F:8-amino-7-oxononanoate synthase activity"/>
    <property type="evidence" value="ECO:0007669"/>
    <property type="project" value="TreeGrafter"/>
</dbReference>
<proteinExistence type="predicted"/>
<dbReference type="InterPro" id="IPR015424">
    <property type="entry name" value="PyrdxlP-dep_Trfase"/>
</dbReference>
<dbReference type="RefSeq" id="WP_078671318.1">
    <property type="nucleotide sequence ID" value="NZ_FUWZ01000003.1"/>
</dbReference>
<dbReference type="EMBL" id="FUWZ01000003">
    <property type="protein sequence ID" value="SKA34436.1"/>
    <property type="molecule type" value="Genomic_DNA"/>
</dbReference>
<dbReference type="Gene3D" id="3.90.1150.10">
    <property type="entry name" value="Aspartate Aminotransferase, domain 1"/>
    <property type="match status" value="1"/>
</dbReference>
<dbReference type="AlphaFoldDB" id="A0A1T4T1S6"/>
<accession>A0A1T4T1S6</accession>
<dbReference type="Gene3D" id="3.40.640.10">
    <property type="entry name" value="Type I PLP-dependent aspartate aminotransferase-like (Major domain)"/>
    <property type="match status" value="1"/>
</dbReference>
<dbReference type="InterPro" id="IPR015422">
    <property type="entry name" value="PyrdxlP-dep_Trfase_small"/>
</dbReference>
<dbReference type="SUPFAM" id="SSF53383">
    <property type="entry name" value="PLP-dependent transferases"/>
    <property type="match status" value="1"/>
</dbReference>
<dbReference type="GO" id="GO:0009102">
    <property type="term" value="P:biotin biosynthetic process"/>
    <property type="evidence" value="ECO:0007669"/>
    <property type="project" value="TreeGrafter"/>
</dbReference>
<organism evidence="4 5">
    <name type="scientific">Chitinophaga eiseniae</name>
    <dbReference type="NCBI Taxonomy" id="634771"/>
    <lineage>
        <taxon>Bacteria</taxon>
        <taxon>Pseudomonadati</taxon>
        <taxon>Bacteroidota</taxon>
        <taxon>Chitinophagia</taxon>
        <taxon>Chitinophagales</taxon>
        <taxon>Chitinophagaceae</taxon>
        <taxon>Chitinophaga</taxon>
    </lineage>
</organism>
<dbReference type="Proteomes" id="UP000190367">
    <property type="component" value="Unassembled WGS sequence"/>
</dbReference>
<gene>
    <name evidence="4" type="ORF">SAMN04488128_1031009</name>
</gene>
<sequence>MLLHTDITPGRTVTVDNRSCLFFSGFSYLGLHQLPAFKATFTEGIHRYGTLFPSSRAGNVRLPLFEEMEHALCAHLEQQAAVVLSSGYMAAQAAVHYAATRGQLCYAPGAHPALWLGNPQLPAGSRAQWEQDTVARVNSQADHHYVIVTDTLNPITGEVYAFDWLRLLQRKVLVLADDSHGIGVLGPRGQGSIHLLPGTDQVRYLLTASLAKAYSIEGGMVAGHAADIAALKKNGFFTGSTPMMPAGAYAWLQSDDLVRQQRMSLQQNVAYFLHLSAHSAIHNPHALPVFILPQPAEKQPLLNYLAERDVIISSFPYPFPHSQPVNRAIISALHTQQDVLTLYQFLKEYGY</sequence>
<dbReference type="InterPro" id="IPR015421">
    <property type="entry name" value="PyrdxlP-dep_Trfase_major"/>
</dbReference>
<evidence type="ECO:0000256" key="3">
    <source>
        <dbReference type="ARBA" id="ARBA00022898"/>
    </source>
</evidence>
<evidence type="ECO:0000256" key="2">
    <source>
        <dbReference type="ARBA" id="ARBA00022679"/>
    </source>
</evidence>
<name>A0A1T4T1S6_9BACT</name>
<dbReference type="PANTHER" id="PTHR13693">
    <property type="entry name" value="CLASS II AMINOTRANSFERASE/8-AMINO-7-OXONONANOATE SYNTHASE"/>
    <property type="match status" value="1"/>
</dbReference>
<protein>
    <submittedName>
        <fullName evidence="4">7-keto-8-aminopelargonate synthetase</fullName>
    </submittedName>
</protein>
<keyword evidence="5" id="KW-1185">Reference proteome</keyword>
<evidence type="ECO:0000256" key="1">
    <source>
        <dbReference type="ARBA" id="ARBA00001933"/>
    </source>
</evidence>
<dbReference type="InterPro" id="IPR050087">
    <property type="entry name" value="AON_synthase_class-II"/>
</dbReference>